<sequence length="225" mass="24590">MHATEGSRNSTCSTDNGSLHQDTRLTQVVSNQSAMSQSPKHKEAEPAMSQSPKQKEADPAIWLSTTDAPDAQAHLGSQSQNSTSRAGNLSSAAAVYLDTLLVTGQRKSWKFDPNDTVEAVRTHIWQNWPGSWPQPKPESSAYLRLLHLGHILDSPDITLASRGCKAGATTVVHIVIRSLPPPEPVKVEQESPVKTTTEARPAQRHHNYNRNRDQEDTPGCSCVIC</sequence>
<dbReference type="eggNOG" id="ENOG502S95Z">
    <property type="taxonomic scope" value="Eukaryota"/>
</dbReference>
<dbReference type="AlphaFoldDB" id="I2FPR6"/>
<dbReference type="HOGENOM" id="CLU_114643_0_0_1"/>
<dbReference type="Pfam" id="PF13881">
    <property type="entry name" value="Rad60-SLD_2"/>
    <property type="match status" value="1"/>
</dbReference>
<accession>I2FPR6</accession>
<dbReference type="Gene3D" id="3.10.20.90">
    <property type="entry name" value="Phosphatidylinositol 3-kinase Catalytic Subunit, Chain A, domain 1"/>
    <property type="match status" value="1"/>
</dbReference>
<evidence type="ECO:0000259" key="2">
    <source>
        <dbReference type="Pfam" id="PF13881"/>
    </source>
</evidence>
<evidence type="ECO:0000313" key="4">
    <source>
        <dbReference type="Proteomes" id="UP000006174"/>
    </source>
</evidence>
<dbReference type="InterPro" id="IPR029071">
    <property type="entry name" value="Ubiquitin-like_domsf"/>
</dbReference>
<proteinExistence type="predicted"/>
<feature type="region of interest" description="Disordered" evidence="1">
    <location>
        <begin position="1"/>
        <end position="57"/>
    </location>
</feature>
<evidence type="ECO:0000313" key="3">
    <source>
        <dbReference type="EMBL" id="CCF48909.1"/>
    </source>
</evidence>
<dbReference type="OMA" id="RTHIWQN"/>
<dbReference type="STRING" id="1128400.I2FPR6"/>
<comment type="caution">
    <text evidence="3">The sequence shown here is derived from an EMBL/GenBank/DDBJ whole genome shotgun (WGS) entry which is preliminary data.</text>
</comment>
<dbReference type="PANTHER" id="PTHR13169:SF0">
    <property type="entry name" value="UBIQUITIN-LIKE PROTEIN 3"/>
    <property type="match status" value="1"/>
</dbReference>
<dbReference type="InterPro" id="IPR040015">
    <property type="entry name" value="UBL3-like"/>
</dbReference>
<protein>
    <recommendedName>
        <fullName evidence="2">UBL3-like ubiquitin domain-containing protein</fullName>
    </recommendedName>
</protein>
<evidence type="ECO:0000256" key="1">
    <source>
        <dbReference type="SAM" id="MobiDB-lite"/>
    </source>
</evidence>
<dbReference type="SUPFAM" id="SSF54236">
    <property type="entry name" value="Ubiquitin-like"/>
    <property type="match status" value="1"/>
</dbReference>
<dbReference type="Proteomes" id="UP000006174">
    <property type="component" value="Unassembled WGS sequence"/>
</dbReference>
<dbReference type="OrthoDB" id="1043111at2759"/>
<dbReference type="EMBL" id="CAGI01000138">
    <property type="protein sequence ID" value="CCF48909.1"/>
    <property type="molecule type" value="Genomic_DNA"/>
</dbReference>
<feature type="region of interest" description="Disordered" evidence="1">
    <location>
        <begin position="183"/>
        <end position="220"/>
    </location>
</feature>
<feature type="compositionally biased region" description="Polar residues" evidence="1">
    <location>
        <begin position="1"/>
        <end position="38"/>
    </location>
</feature>
<feature type="domain" description="UBL3-like ubiquitin" evidence="2">
    <location>
        <begin position="97"/>
        <end position="186"/>
    </location>
</feature>
<dbReference type="InterPro" id="IPR039540">
    <property type="entry name" value="UBL3-like_ubiquitin_dom"/>
</dbReference>
<keyword evidence="4" id="KW-1185">Reference proteome</keyword>
<reference evidence="3 4" key="1">
    <citation type="journal article" date="2012" name="Plant Cell">
        <title>Genome comparison of barley and maize smut fungi reveals targeted loss of RNA silencing components and species-specific presence of transposable elements.</title>
        <authorList>
            <person name="Laurie J.D."/>
            <person name="Ali S."/>
            <person name="Linning R."/>
            <person name="Mannhaupt G."/>
            <person name="Wong P."/>
            <person name="Gueldener U."/>
            <person name="Muensterkoetter M."/>
            <person name="Moore R."/>
            <person name="Kahmann R."/>
            <person name="Bakkeren G."/>
            <person name="Schirawski J."/>
        </authorList>
    </citation>
    <scope>NUCLEOTIDE SEQUENCE [LARGE SCALE GENOMIC DNA]</scope>
    <source>
        <strain evidence="4">Uh4875-4</strain>
    </source>
</reference>
<organism evidence="3 4">
    <name type="scientific">Ustilago hordei</name>
    <name type="common">Barley covered smut fungus</name>
    <dbReference type="NCBI Taxonomy" id="120017"/>
    <lineage>
        <taxon>Eukaryota</taxon>
        <taxon>Fungi</taxon>
        <taxon>Dikarya</taxon>
        <taxon>Basidiomycota</taxon>
        <taxon>Ustilaginomycotina</taxon>
        <taxon>Ustilaginomycetes</taxon>
        <taxon>Ustilaginales</taxon>
        <taxon>Ustilaginaceae</taxon>
        <taxon>Ustilago</taxon>
    </lineage>
</organism>
<name>I2FPR6_USTHO</name>
<gene>
    <name evidence="3" type="ORF">UHOR_06146</name>
</gene>
<dbReference type="PANTHER" id="PTHR13169">
    <property type="entry name" value="UBIQUITIN-LIKE PROTEIN 3 HCG-1 PROTEIN"/>
    <property type="match status" value="1"/>
</dbReference>